<dbReference type="InterPro" id="IPR003343">
    <property type="entry name" value="Big_2"/>
</dbReference>
<evidence type="ECO:0000256" key="1">
    <source>
        <dbReference type="SAM" id="SignalP"/>
    </source>
</evidence>
<organism evidence="3">
    <name type="scientific">uncultured Gemmatimonadota bacterium</name>
    <dbReference type="NCBI Taxonomy" id="203437"/>
    <lineage>
        <taxon>Bacteria</taxon>
        <taxon>Pseudomonadati</taxon>
        <taxon>Gemmatimonadota</taxon>
        <taxon>environmental samples</taxon>
    </lineage>
</organism>
<feature type="chain" id="PRO_5026807770" description="BIG2 domain-containing protein" evidence="1">
    <location>
        <begin position="26"/>
        <end position="481"/>
    </location>
</feature>
<sequence length="481" mass="48952">MLRHSFRRIGSIPLVLLALASSSCADSPAGPGATRGDEARVRVSVAVAGTPVAALTAEVTAADLASRLLFNLPIENGVATGSLAIPAGSDRTVTLRAFDAAGIETHRGSKVLSVTGGTNATVSISLLPLTGEQPLSASFGTVTIVMTPQTMVLQQGTSSQFTAVVLDAEGQGMAEPVRWATLNPAVAMVDSLGVVSAVDGGAGARVEIVATARGASGSGWVTVPGDGTQGSTDGTAPRITAFSFTPGALDVSAADDTVEVTLGAADAGAGVASAIVTFRNPANLIGRSCQATVPTGTVVSSATLRCLIILPRHSSAGAWYISTVSVRDRAGNSRSFSRIALENSGYRTRLDVASATPDDIAPVLRGFAFGPDSVAVGTVAQSITFTFATTDEGPSGIQFNRVFIRSPSGATTLSCGGGGTPDSGTPQDGTWNCVLTVPVRAEAGTWTVSSVQVSDWVGNRRTYADTDLQAAGYRTRIRVTH</sequence>
<feature type="signal peptide" evidence="1">
    <location>
        <begin position="1"/>
        <end position="25"/>
    </location>
</feature>
<gene>
    <name evidence="3" type="ORF">AVDCRST_MAG68-4648</name>
</gene>
<dbReference type="SUPFAM" id="SSF49373">
    <property type="entry name" value="Invasin/intimin cell-adhesion fragments"/>
    <property type="match status" value="1"/>
</dbReference>
<accession>A0A6J4MPT0</accession>
<dbReference type="AlphaFoldDB" id="A0A6J4MPT0"/>
<dbReference type="Gene3D" id="2.60.40.1080">
    <property type="match status" value="1"/>
</dbReference>
<keyword evidence="1" id="KW-0732">Signal</keyword>
<dbReference type="EMBL" id="CADCTW010000211">
    <property type="protein sequence ID" value="CAA9363352.1"/>
    <property type="molecule type" value="Genomic_DNA"/>
</dbReference>
<dbReference type="InterPro" id="IPR008964">
    <property type="entry name" value="Invasin/intimin_cell_adhesion"/>
</dbReference>
<dbReference type="PROSITE" id="PS51257">
    <property type="entry name" value="PROKAR_LIPOPROTEIN"/>
    <property type="match status" value="1"/>
</dbReference>
<evidence type="ECO:0000313" key="3">
    <source>
        <dbReference type="EMBL" id="CAA9363352.1"/>
    </source>
</evidence>
<dbReference type="Pfam" id="PF02368">
    <property type="entry name" value="Big_2"/>
    <property type="match status" value="1"/>
</dbReference>
<reference evidence="3" key="1">
    <citation type="submission" date="2020-02" db="EMBL/GenBank/DDBJ databases">
        <authorList>
            <person name="Meier V. D."/>
        </authorList>
    </citation>
    <scope>NUCLEOTIDE SEQUENCE</scope>
    <source>
        <strain evidence="3">AVDCRST_MAG68</strain>
    </source>
</reference>
<proteinExistence type="predicted"/>
<feature type="domain" description="BIG2" evidence="2">
    <location>
        <begin position="146"/>
        <end position="212"/>
    </location>
</feature>
<name>A0A6J4MPT0_9BACT</name>
<protein>
    <recommendedName>
        <fullName evidence="2">BIG2 domain-containing protein</fullName>
    </recommendedName>
</protein>
<evidence type="ECO:0000259" key="2">
    <source>
        <dbReference type="Pfam" id="PF02368"/>
    </source>
</evidence>